<dbReference type="GO" id="GO:0005886">
    <property type="term" value="C:plasma membrane"/>
    <property type="evidence" value="ECO:0007669"/>
    <property type="project" value="UniProtKB-SubCell"/>
</dbReference>
<dbReference type="GO" id="GO:0006817">
    <property type="term" value="P:phosphate ion transport"/>
    <property type="evidence" value="ECO:0007669"/>
    <property type="project" value="UniProtKB-KW"/>
</dbReference>
<dbReference type="CDD" id="cd14476">
    <property type="entry name" value="SPX_PHO1_like"/>
    <property type="match status" value="1"/>
</dbReference>
<dbReference type="GO" id="GO:0000822">
    <property type="term" value="F:inositol hexakisphosphate binding"/>
    <property type="evidence" value="ECO:0007669"/>
    <property type="project" value="TreeGrafter"/>
</dbReference>
<evidence type="ECO:0000256" key="1">
    <source>
        <dbReference type="ARBA" id="ARBA00004651"/>
    </source>
</evidence>
<keyword evidence="5" id="KW-0592">Phosphate transport</keyword>
<feature type="transmembrane region" description="Helical" evidence="10">
    <location>
        <begin position="502"/>
        <end position="521"/>
    </location>
</feature>
<protein>
    <submittedName>
        <fullName evidence="13">Uncharacterized protein</fullName>
    </submittedName>
</protein>
<feature type="transmembrane region" description="Helical" evidence="10">
    <location>
        <begin position="566"/>
        <end position="588"/>
    </location>
</feature>
<dbReference type="GO" id="GO:0016036">
    <property type="term" value="P:cellular response to phosphate starvation"/>
    <property type="evidence" value="ECO:0007669"/>
    <property type="project" value="TreeGrafter"/>
</dbReference>
<dbReference type="Pfam" id="PF03105">
    <property type="entry name" value="SPX"/>
    <property type="match status" value="1"/>
</dbReference>
<evidence type="ECO:0000259" key="12">
    <source>
        <dbReference type="PROSITE" id="PS51382"/>
    </source>
</evidence>
<comment type="caution">
    <text evidence="13">The sequence shown here is derived from an EMBL/GenBank/DDBJ whole genome shotgun (WGS) entry which is preliminary data.</text>
</comment>
<dbReference type="InterPro" id="IPR004331">
    <property type="entry name" value="SPX_dom"/>
</dbReference>
<feature type="domain" description="EXS" evidence="11">
    <location>
        <begin position="462"/>
        <end position="656"/>
    </location>
</feature>
<reference evidence="13" key="2">
    <citation type="submission" date="2023-06" db="EMBL/GenBank/DDBJ databases">
        <authorList>
            <person name="Swenson N.G."/>
            <person name="Wegrzyn J.L."/>
            <person name="Mcevoy S.L."/>
        </authorList>
    </citation>
    <scope>NUCLEOTIDE SEQUENCE</scope>
    <source>
        <strain evidence="13">NS2018</strain>
        <tissue evidence="13">Leaf</tissue>
    </source>
</reference>
<keyword evidence="3" id="KW-0813">Transport</keyword>
<comment type="function">
    <text evidence="9">May transport inorganic phosphate (Pi).</text>
</comment>
<evidence type="ECO:0000256" key="4">
    <source>
        <dbReference type="ARBA" id="ARBA00022475"/>
    </source>
</evidence>
<organism evidence="13 14">
    <name type="scientific">Acer saccharum</name>
    <name type="common">Sugar maple</name>
    <dbReference type="NCBI Taxonomy" id="4024"/>
    <lineage>
        <taxon>Eukaryota</taxon>
        <taxon>Viridiplantae</taxon>
        <taxon>Streptophyta</taxon>
        <taxon>Embryophyta</taxon>
        <taxon>Tracheophyta</taxon>
        <taxon>Spermatophyta</taxon>
        <taxon>Magnoliopsida</taxon>
        <taxon>eudicotyledons</taxon>
        <taxon>Gunneridae</taxon>
        <taxon>Pentapetalae</taxon>
        <taxon>rosids</taxon>
        <taxon>malvids</taxon>
        <taxon>Sapindales</taxon>
        <taxon>Sapindaceae</taxon>
        <taxon>Hippocastanoideae</taxon>
        <taxon>Acereae</taxon>
        <taxon>Acer</taxon>
    </lineage>
</organism>
<feature type="transmembrane region" description="Helical" evidence="10">
    <location>
        <begin position="378"/>
        <end position="398"/>
    </location>
</feature>
<dbReference type="AlphaFoldDB" id="A0AA39VSI1"/>
<feature type="transmembrane region" description="Helical" evidence="10">
    <location>
        <begin position="404"/>
        <end position="423"/>
    </location>
</feature>
<proteinExistence type="inferred from homology"/>
<dbReference type="InterPro" id="IPR004342">
    <property type="entry name" value="EXS_C"/>
</dbReference>
<dbReference type="Pfam" id="PF03124">
    <property type="entry name" value="EXS"/>
    <property type="match status" value="1"/>
</dbReference>
<evidence type="ECO:0000256" key="3">
    <source>
        <dbReference type="ARBA" id="ARBA00022448"/>
    </source>
</evidence>
<dbReference type="Proteomes" id="UP001168877">
    <property type="component" value="Unassembled WGS sequence"/>
</dbReference>
<keyword evidence="14" id="KW-1185">Reference proteome</keyword>
<evidence type="ECO:0000259" key="11">
    <source>
        <dbReference type="PROSITE" id="PS51380"/>
    </source>
</evidence>
<evidence type="ECO:0000256" key="10">
    <source>
        <dbReference type="SAM" id="Phobius"/>
    </source>
</evidence>
<keyword evidence="8 10" id="KW-0472">Membrane</keyword>
<evidence type="ECO:0000313" key="13">
    <source>
        <dbReference type="EMBL" id="KAK0597429.1"/>
    </source>
</evidence>
<name>A0AA39VSI1_ACESA</name>
<dbReference type="InterPro" id="IPR034092">
    <property type="entry name" value="PHO1_SPX"/>
</dbReference>
<reference evidence="13" key="1">
    <citation type="journal article" date="2022" name="Plant J.">
        <title>Strategies of tolerance reflected in two North American maple genomes.</title>
        <authorList>
            <person name="McEvoy S.L."/>
            <person name="Sezen U.U."/>
            <person name="Trouern-Trend A."/>
            <person name="McMahon S.M."/>
            <person name="Schaberg P.G."/>
            <person name="Yang J."/>
            <person name="Wegrzyn J.L."/>
            <person name="Swenson N.G."/>
        </authorList>
    </citation>
    <scope>NUCLEOTIDE SEQUENCE</scope>
    <source>
        <strain evidence="13">NS2018</strain>
    </source>
</reference>
<dbReference type="GO" id="GO:0005802">
    <property type="term" value="C:trans-Golgi network"/>
    <property type="evidence" value="ECO:0007669"/>
    <property type="project" value="TreeGrafter"/>
</dbReference>
<keyword evidence="6 10" id="KW-0812">Transmembrane</keyword>
<dbReference type="EMBL" id="JAUESC010000004">
    <property type="protein sequence ID" value="KAK0597429.1"/>
    <property type="molecule type" value="Genomic_DNA"/>
</dbReference>
<feature type="domain" description="SPX" evidence="12">
    <location>
        <begin position="1"/>
        <end position="278"/>
    </location>
</feature>
<dbReference type="PANTHER" id="PTHR10783">
    <property type="entry name" value="XENOTROPIC AND POLYTROPIC RETROVIRUS RECEPTOR 1-RELATED"/>
    <property type="match status" value="1"/>
</dbReference>
<accession>A0AA39VSI1</accession>
<keyword evidence="4" id="KW-1003">Cell membrane</keyword>
<comment type="similarity">
    <text evidence="2">Belongs to the SYG1 (TC 2.A.94) family.</text>
</comment>
<feature type="transmembrane region" description="Helical" evidence="10">
    <location>
        <begin position="528"/>
        <end position="546"/>
    </location>
</feature>
<comment type="subcellular location">
    <subcellularLocation>
        <location evidence="1">Cell membrane</location>
        <topology evidence="1">Multi-pass membrane protein</topology>
    </subcellularLocation>
</comment>
<keyword evidence="7 10" id="KW-1133">Transmembrane helix</keyword>
<sequence length="657" mass="76514">MKFGKEFACQMVPEWQEAYMDYDLLKIFLKEIQWIKQRNKQAAAATGPASLTRALTLYRAYSGLIMQRHNHNHPTMMMTSSPSMKDIESSIVLNSVNRNGSHSYETTFLMATTEDGGEYEQEFFSRLDNEFNKVDKFYRFKVQEVMEEAEALGKQMDALIAFRIKALALQEALFDSTSSDDDDDPLDVLDHVELHNTLGTPYSIIRSFVNSTDQQKQVTFNRDTLKKVETKLKRAFIQFYHKIGLLKSYSFLNILAFSKIMKKYDKISSRSESTCYMNMMDNSYIGSSDELTKLMERVEVAFIKHFSNSNRRKGMNILRPKTTKAAHIVSFFTGTELGYMDVLLASFGVAVLALTSVRMNLDMEMDPKTNDYKALTELLPLGLVLLVIVIVICPLNILYRRSRFFVLSCLFHCICAPLYKVALQDFFLADQLTSQVQAFRSLEFYICYYGWGDYKLRKNTCKTNDVYDTFYIIVAVIPYWWRFLQCIRRVYEEKDRMQGYNAVAYFMTIVAISTRSAYSLYKGMGWKIIAGITSAIAAIYCTYWDLVVDWGLLQRHSKNRWLRDKLLVPCKTVYFTAMVFNVLLRFAWLQTVLDLKLDFLHEETVITVFASLEIIRRGIWNFFRLENEHLNNVGKFRAFKSVPLPFKYYENEGEDED</sequence>
<evidence type="ECO:0000256" key="2">
    <source>
        <dbReference type="ARBA" id="ARBA00009665"/>
    </source>
</evidence>
<evidence type="ECO:0000256" key="9">
    <source>
        <dbReference type="ARBA" id="ARBA00043939"/>
    </source>
</evidence>
<evidence type="ECO:0000256" key="5">
    <source>
        <dbReference type="ARBA" id="ARBA00022592"/>
    </source>
</evidence>
<evidence type="ECO:0000256" key="8">
    <source>
        <dbReference type="ARBA" id="ARBA00023136"/>
    </source>
</evidence>
<dbReference type="PANTHER" id="PTHR10783:SF4">
    <property type="entry name" value="PHOSPHATE TRANSPORTER PHO1 HOMOLOG 3"/>
    <property type="match status" value="1"/>
</dbReference>
<dbReference type="PROSITE" id="PS51382">
    <property type="entry name" value="SPX"/>
    <property type="match status" value="1"/>
</dbReference>
<dbReference type="PROSITE" id="PS51380">
    <property type="entry name" value="EXS"/>
    <property type="match status" value="1"/>
</dbReference>
<evidence type="ECO:0000313" key="14">
    <source>
        <dbReference type="Proteomes" id="UP001168877"/>
    </source>
</evidence>
<evidence type="ECO:0000256" key="6">
    <source>
        <dbReference type="ARBA" id="ARBA00022692"/>
    </source>
</evidence>
<gene>
    <name evidence="13" type="ORF">LWI29_025184</name>
</gene>
<evidence type="ECO:0000256" key="7">
    <source>
        <dbReference type="ARBA" id="ARBA00022989"/>
    </source>
</evidence>
<feature type="transmembrane region" description="Helical" evidence="10">
    <location>
        <begin position="337"/>
        <end position="357"/>
    </location>
</feature>
<feature type="transmembrane region" description="Helical" evidence="10">
    <location>
        <begin position="465"/>
        <end position="482"/>
    </location>
</feature>